<dbReference type="OrthoDB" id="467121at2"/>
<organism evidence="1 2">
    <name type="scientific">Nostoc commune NIES-4072</name>
    <dbReference type="NCBI Taxonomy" id="2005467"/>
    <lineage>
        <taxon>Bacteria</taxon>
        <taxon>Bacillati</taxon>
        <taxon>Cyanobacteriota</taxon>
        <taxon>Cyanophyceae</taxon>
        <taxon>Nostocales</taxon>
        <taxon>Nostocaceae</taxon>
        <taxon>Nostoc</taxon>
    </lineage>
</organism>
<name>A0A2R5FXS5_NOSCO</name>
<evidence type="ECO:0000313" key="2">
    <source>
        <dbReference type="Proteomes" id="UP000245124"/>
    </source>
</evidence>
<dbReference type="EMBL" id="BDUD01000002">
    <property type="protein sequence ID" value="GBG22859.1"/>
    <property type="molecule type" value="Genomic_DNA"/>
</dbReference>
<evidence type="ECO:0000313" key="1">
    <source>
        <dbReference type="EMBL" id="GBG22859.1"/>
    </source>
</evidence>
<accession>A0A2R5FXS5</accession>
<proteinExistence type="predicted"/>
<dbReference type="AlphaFoldDB" id="A0A2R5FXS5"/>
<comment type="caution">
    <text evidence="1">The sequence shown here is derived from an EMBL/GenBank/DDBJ whole genome shotgun (WGS) entry which is preliminary data.</text>
</comment>
<evidence type="ECO:0008006" key="3">
    <source>
        <dbReference type="Google" id="ProtNLM"/>
    </source>
</evidence>
<reference evidence="1 2" key="1">
    <citation type="submission" date="2017-06" db="EMBL/GenBank/DDBJ databases">
        <title>Genome sequencing of cyanobaciteial culture collection at National Institute for Environmental Studies (NIES).</title>
        <authorList>
            <person name="Hirose Y."/>
            <person name="Shimura Y."/>
            <person name="Fujisawa T."/>
            <person name="Nakamura Y."/>
            <person name="Kawachi M."/>
        </authorList>
    </citation>
    <scope>NUCLEOTIDE SEQUENCE [LARGE SCALE GENOMIC DNA]</scope>
    <source>
        <strain evidence="1 2">NIES-4072</strain>
    </source>
</reference>
<dbReference type="RefSeq" id="WP_109012889.1">
    <property type="nucleotide sequence ID" value="NZ_BDUD01000002.1"/>
</dbReference>
<dbReference type="Pfam" id="PF08852">
    <property type="entry name" value="DUF1822"/>
    <property type="match status" value="1"/>
</dbReference>
<dbReference type="InterPro" id="IPR014951">
    <property type="entry name" value="DUF1822"/>
</dbReference>
<dbReference type="Proteomes" id="UP000245124">
    <property type="component" value="Unassembled WGS sequence"/>
</dbReference>
<sequence>MKNISSNIPELELDFEVLPTETIILSSNQINQAVKLSQQIPSTSRQWQTYIHALALFAFEQWLEERADSLTINREQCTVLQPPLANAIAAVANLQVGEFKLCLIPTASLTDLEVTLPKVVVDLPQYVPHFYVLVEVLEEQESAVISGFISYQELIKNQVRANLQSESDWTYQIPLSWFEAQPDRLLLYLRCLESEAIYLPNVKSEGSHILSTMEGELATLLPQLQSPERELWEVLTWEQGSAVLTNPELLNWVYNLQQAHNTPKINLKDLLKFLTQPALNVGRWLWDELDELGEEFSWVLLPSLTPAIAMRSPTEEFQAIITQLQHRGVEIPSQARGAYHDLVLAGISLRLYAVTWHILSESDKHLWTLLLVLGTVSHDALPSHLKMRVSDQTSILLEQSTNQEQGNSYLFTRVVGGWDEKFLVSVSLIDGIELTLPPFAFYPVRSF</sequence>
<protein>
    <recommendedName>
        <fullName evidence="3">DUF1822 family protein</fullName>
    </recommendedName>
</protein>
<gene>
    <name evidence="1" type="ORF">NIES4072_65710</name>
</gene>
<keyword evidence="2" id="KW-1185">Reference proteome</keyword>